<sequence length="202" mass="22137">METQVIAIAKRLVRNMGWSSMDPGSPGVLQFPDTQKSIGMDGPLIDTEGFPRADIDIYSNDYKDIMDEIEEELYRIHAEARQSAGDKNSSQSAESLVSQASRDAEARSRLQPIGTVTNIDAGSPADTAGLKVGDVVIRFGSLTSENFQGLQNIANIVQHSMDKPIQLTVFRDSEDTQISLTPKRWKPDKGLLGCNIKPVTSR</sequence>
<gene>
    <name evidence="7" type="ORF">MAR_019508</name>
</gene>
<dbReference type="Pfam" id="PF13180">
    <property type="entry name" value="PDZ_2"/>
    <property type="match status" value="1"/>
</dbReference>
<feature type="domain" description="PDZ" evidence="5">
    <location>
        <begin position="115"/>
        <end position="180"/>
    </location>
</feature>
<evidence type="ECO:0000259" key="6">
    <source>
        <dbReference type="Pfam" id="PF18265"/>
    </source>
</evidence>
<feature type="domain" description="Nas2 N-terminal" evidence="6">
    <location>
        <begin position="35"/>
        <end position="78"/>
    </location>
</feature>
<evidence type="ECO:0000259" key="5">
    <source>
        <dbReference type="Pfam" id="PF13180"/>
    </source>
</evidence>
<dbReference type="Gene3D" id="2.30.42.10">
    <property type="match status" value="1"/>
</dbReference>
<evidence type="ECO:0000256" key="2">
    <source>
        <dbReference type="ARBA" id="ARBA00023186"/>
    </source>
</evidence>
<dbReference type="Gene3D" id="6.10.140.1710">
    <property type="match status" value="1"/>
</dbReference>
<keyword evidence="2" id="KW-0143">Chaperone</keyword>
<dbReference type="EMBL" id="CP111016">
    <property type="protein sequence ID" value="WAR04139.1"/>
    <property type="molecule type" value="Genomic_DNA"/>
</dbReference>
<dbReference type="InterPro" id="IPR035269">
    <property type="entry name" value="PSMD9"/>
</dbReference>
<organism evidence="7 8">
    <name type="scientific">Mya arenaria</name>
    <name type="common">Soft-shell clam</name>
    <dbReference type="NCBI Taxonomy" id="6604"/>
    <lineage>
        <taxon>Eukaryota</taxon>
        <taxon>Metazoa</taxon>
        <taxon>Spiralia</taxon>
        <taxon>Lophotrochozoa</taxon>
        <taxon>Mollusca</taxon>
        <taxon>Bivalvia</taxon>
        <taxon>Autobranchia</taxon>
        <taxon>Heteroconchia</taxon>
        <taxon>Euheterodonta</taxon>
        <taxon>Imparidentia</taxon>
        <taxon>Neoheterodontei</taxon>
        <taxon>Myida</taxon>
        <taxon>Myoidea</taxon>
        <taxon>Myidae</taxon>
        <taxon>Mya</taxon>
    </lineage>
</organism>
<dbReference type="PANTHER" id="PTHR12651:SF1">
    <property type="entry name" value="26S PROTEASOME NON-ATPASE REGULATORY SUBUNIT 9"/>
    <property type="match status" value="1"/>
</dbReference>
<dbReference type="Pfam" id="PF18265">
    <property type="entry name" value="Nas2_N"/>
    <property type="match status" value="1"/>
</dbReference>
<dbReference type="InterPro" id="IPR040815">
    <property type="entry name" value="Nas2_N"/>
</dbReference>
<dbReference type="PANTHER" id="PTHR12651">
    <property type="entry name" value="26S PROTEASOME NON-ATPASE REGULATORY SUBUNIT 9"/>
    <property type="match status" value="1"/>
</dbReference>
<proteinExistence type="predicted"/>
<evidence type="ECO:0000256" key="3">
    <source>
        <dbReference type="ARBA" id="ARBA00030007"/>
    </source>
</evidence>
<evidence type="ECO:0000313" key="7">
    <source>
        <dbReference type="EMBL" id="WAR04139.1"/>
    </source>
</evidence>
<name>A0ABY7E4M2_MYAAR</name>
<dbReference type="InterPro" id="IPR036034">
    <property type="entry name" value="PDZ_sf"/>
</dbReference>
<dbReference type="InterPro" id="IPR001478">
    <property type="entry name" value="PDZ"/>
</dbReference>
<reference evidence="7" key="1">
    <citation type="submission" date="2022-11" db="EMBL/GenBank/DDBJ databases">
        <title>Centuries of genome instability and evolution in soft-shell clam transmissible cancer (bioRxiv).</title>
        <authorList>
            <person name="Hart S.F.M."/>
            <person name="Yonemitsu M.A."/>
            <person name="Giersch R.M."/>
            <person name="Beal B.F."/>
            <person name="Arriagada G."/>
            <person name="Davis B.W."/>
            <person name="Ostrander E.A."/>
            <person name="Goff S.P."/>
            <person name="Metzger M.J."/>
        </authorList>
    </citation>
    <scope>NUCLEOTIDE SEQUENCE</scope>
    <source>
        <strain evidence="7">MELC-2E11</strain>
        <tissue evidence="7">Siphon/mantle</tissue>
    </source>
</reference>
<dbReference type="Proteomes" id="UP001164746">
    <property type="component" value="Chromosome 5"/>
</dbReference>
<keyword evidence="8" id="KW-1185">Reference proteome</keyword>
<evidence type="ECO:0000313" key="8">
    <source>
        <dbReference type="Proteomes" id="UP001164746"/>
    </source>
</evidence>
<feature type="compositionally biased region" description="Polar residues" evidence="4">
    <location>
        <begin position="85"/>
        <end position="101"/>
    </location>
</feature>
<evidence type="ECO:0000256" key="1">
    <source>
        <dbReference type="ARBA" id="ARBA00014937"/>
    </source>
</evidence>
<feature type="region of interest" description="Disordered" evidence="4">
    <location>
        <begin position="80"/>
        <end position="109"/>
    </location>
</feature>
<protein>
    <recommendedName>
        <fullName evidence="1">26S proteasome non-ATPase regulatory subunit 9</fullName>
    </recommendedName>
    <alternativeName>
        <fullName evidence="3">26S proteasome regulatory subunit p27</fullName>
    </alternativeName>
</protein>
<accession>A0ABY7E4M2</accession>
<evidence type="ECO:0000256" key="4">
    <source>
        <dbReference type="SAM" id="MobiDB-lite"/>
    </source>
</evidence>
<dbReference type="SUPFAM" id="SSF50156">
    <property type="entry name" value="PDZ domain-like"/>
    <property type="match status" value="1"/>
</dbReference>